<dbReference type="EMBL" id="KX925554">
    <property type="protein sequence ID" value="APC46332.1"/>
    <property type="molecule type" value="Genomic_DNA"/>
</dbReference>
<keyword evidence="2" id="KW-1185">Reference proteome</keyword>
<accession>A0A1J0GVX8</accession>
<dbReference type="KEGG" id="vg:55601484"/>
<reference evidence="1 2" key="1">
    <citation type="submission" date="2016-09" db="EMBL/GenBank/DDBJ databases">
        <title>Complete Genome Sequence of Streptomyces 5a phage BRock.</title>
        <authorList>
            <person name="Crossman A."/>
            <person name="Baron S."/>
            <person name="Jamdagni P."/>
            <person name="Khatri P."/>
            <person name="Sharma D."/>
            <person name="Pandey M."/>
            <person name="Goyal S."/>
            <person name="Kumar S."/>
            <person name="Phogat A."/>
            <person name="Chawla G."/>
            <person name="Pasricha M."/>
            <person name="Gupta K."/>
            <person name="Bazzad D."/>
            <person name="Aggarwal V."/>
            <person name="Poughat A."/>
            <person name="Singh K."/>
            <person name="Rana P."/>
            <person name="Gautam R."/>
            <person name="Sharma V."/>
            <person name="Tyagi D."/>
            <person name="Shahi A."/>
            <person name="Jangra N."/>
            <person name="Malik M."/>
            <person name="Sidhu P.K."/>
            <person name="Malik S."/>
            <person name="Ghalyan Y."/>
            <person name="Sharma S.S."/>
            <person name="Malik A."/>
            <person name="Chuttani R."/>
            <person name="Bamal N."/>
            <person name="Bhadula D."/>
            <person name="Batra A."/>
            <person name="Temple L."/>
            <person name="Nehra K."/>
        </authorList>
    </citation>
    <scope>NUCLEOTIDE SEQUENCE [LARGE SCALE GENOMIC DNA]</scope>
</reference>
<evidence type="ECO:0000313" key="2">
    <source>
        <dbReference type="Proteomes" id="UP000224898"/>
    </source>
</evidence>
<dbReference type="Proteomes" id="UP000224898">
    <property type="component" value="Segment"/>
</dbReference>
<organism evidence="1 2">
    <name type="scientific">Streptomyces phage BRock</name>
    <dbReference type="NCBI Taxonomy" id="1913591"/>
    <lineage>
        <taxon>Viruses</taxon>
        <taxon>Duplodnaviria</taxon>
        <taxon>Heunggongvirae</taxon>
        <taxon>Uroviricota</taxon>
        <taxon>Caudoviricetes</taxon>
        <taxon>Borockvirus</taxon>
        <taxon>Borockvirus brock</taxon>
    </lineage>
</organism>
<proteinExistence type="predicted"/>
<sequence length="132" mass="15263">MLPDDIHIGRSWDGHTLEDGCPCPKEACGLVRKDRIVDECPQHHFSAAKSLRQSHTDSECPKFPTAYRGVPLPPIMKEKWDTPYATCWRKGIDAAFKAVYGDIQELMSWDYVEGSIHDGMRMVREDIRRWHH</sequence>
<dbReference type="RefSeq" id="YP_009831795.1">
    <property type="nucleotide sequence ID" value="NC_048650.1"/>
</dbReference>
<name>A0A1J0GVX8_9CAUD</name>
<dbReference type="GeneID" id="55601484"/>
<evidence type="ECO:0000313" key="1">
    <source>
        <dbReference type="EMBL" id="APC46332.1"/>
    </source>
</evidence>
<protein>
    <submittedName>
        <fullName evidence="1">Uncharacterized protein</fullName>
    </submittedName>
</protein>